<accession>A0A8H3ZDQ7</accession>
<dbReference type="EMBL" id="WOWK01000214">
    <property type="protein sequence ID" value="KAF0315293.1"/>
    <property type="molecule type" value="Genomic_DNA"/>
</dbReference>
<dbReference type="OrthoDB" id="3768082at2759"/>
<evidence type="ECO:0000256" key="1">
    <source>
        <dbReference type="SAM" id="SignalP"/>
    </source>
</evidence>
<feature type="signal peptide" evidence="1">
    <location>
        <begin position="1"/>
        <end position="20"/>
    </location>
</feature>
<organism evidence="2 3">
    <name type="scientific">Colletotrichum asianum</name>
    <dbReference type="NCBI Taxonomy" id="702518"/>
    <lineage>
        <taxon>Eukaryota</taxon>
        <taxon>Fungi</taxon>
        <taxon>Dikarya</taxon>
        <taxon>Ascomycota</taxon>
        <taxon>Pezizomycotina</taxon>
        <taxon>Sordariomycetes</taxon>
        <taxon>Hypocreomycetidae</taxon>
        <taxon>Glomerellales</taxon>
        <taxon>Glomerellaceae</taxon>
        <taxon>Colletotrichum</taxon>
        <taxon>Colletotrichum gloeosporioides species complex</taxon>
    </lineage>
</organism>
<sequence length="187" mass="20079">MKFSNTLQAFTLAIAGLAQALPEGWYEGTTLSNGTMEAKPLGASDTKLFTIEPSADWESSVSERSVDGGEPISRLGRRSTSCWGSALDRAGTDAAVSAWKNKVGPTGAYALRSGSNPKAIWFIRRGVKVYYCINAPNSSGSLDLVDINHALKQMDTACPRYTAGYFRWDGSVEIFGKAAENVPICRG</sequence>
<name>A0A8H3ZDQ7_9PEZI</name>
<evidence type="ECO:0000313" key="3">
    <source>
        <dbReference type="Proteomes" id="UP000434172"/>
    </source>
</evidence>
<protein>
    <submittedName>
        <fullName evidence="2">Uncharacterized protein</fullName>
    </submittedName>
</protein>
<keyword evidence="1" id="KW-0732">Signal</keyword>
<reference evidence="2 3" key="1">
    <citation type="submission" date="2019-12" db="EMBL/GenBank/DDBJ databases">
        <title>A genome sequence resource for the geographically widespread anthracnose pathogen Colletotrichum asianum.</title>
        <authorList>
            <person name="Meng Y."/>
        </authorList>
    </citation>
    <scope>NUCLEOTIDE SEQUENCE [LARGE SCALE GENOMIC DNA]</scope>
    <source>
        <strain evidence="2 3">ICMP 18580</strain>
    </source>
</reference>
<comment type="caution">
    <text evidence="2">The sequence shown here is derived from an EMBL/GenBank/DDBJ whole genome shotgun (WGS) entry which is preliminary data.</text>
</comment>
<feature type="chain" id="PRO_5034109186" evidence="1">
    <location>
        <begin position="21"/>
        <end position="187"/>
    </location>
</feature>
<dbReference type="AlphaFoldDB" id="A0A8H3ZDQ7"/>
<proteinExistence type="predicted"/>
<gene>
    <name evidence="2" type="ORF">GQ607_017475</name>
</gene>
<keyword evidence="3" id="KW-1185">Reference proteome</keyword>
<dbReference type="Proteomes" id="UP000434172">
    <property type="component" value="Unassembled WGS sequence"/>
</dbReference>
<evidence type="ECO:0000313" key="2">
    <source>
        <dbReference type="EMBL" id="KAF0315293.1"/>
    </source>
</evidence>